<dbReference type="Proteomes" id="UP000694428">
    <property type="component" value="Unplaced"/>
</dbReference>
<dbReference type="Gene3D" id="1.20.5.340">
    <property type="match status" value="1"/>
</dbReference>
<evidence type="ECO:0000256" key="6">
    <source>
        <dbReference type="ARBA" id="ARBA00022553"/>
    </source>
</evidence>
<keyword evidence="6" id="KW-0597">Phosphoprotein</keyword>
<evidence type="ECO:0000256" key="11">
    <source>
        <dbReference type="SAM" id="Coils"/>
    </source>
</evidence>
<evidence type="ECO:0000313" key="15">
    <source>
        <dbReference type="Proteomes" id="UP000694428"/>
    </source>
</evidence>
<evidence type="ECO:0000256" key="4">
    <source>
        <dbReference type="ARBA" id="ARBA00022448"/>
    </source>
</evidence>
<reference evidence="14" key="1">
    <citation type="submission" date="2025-08" db="UniProtKB">
        <authorList>
            <consortium name="Ensembl"/>
        </authorList>
    </citation>
    <scope>IDENTIFICATION</scope>
</reference>
<dbReference type="Ensembl" id="ENSPSTT00000020122.1">
    <property type="protein sequence ID" value="ENSPSTP00000019204.1"/>
    <property type="gene ID" value="ENSPSTG00000013858.1"/>
</dbReference>
<keyword evidence="10 11" id="KW-0175">Coiled coil</keyword>
<dbReference type="GO" id="GO:0005769">
    <property type="term" value="C:early endosome"/>
    <property type="evidence" value="ECO:0007669"/>
    <property type="project" value="UniProtKB-SubCell"/>
</dbReference>
<keyword evidence="15" id="KW-1185">Reference proteome</keyword>
<sequence>MPMEKEIAALKEKLMEAEEKIKELEASKVKELNHYLEAEKSCRTDLEMYVAVLNTQKSVLQEDAEKLRKELHEGAYLMIILLIKRLNVPYTGHRTATVAFGIDIPQDAFLLNPSLVPFQFILCENKILNNVKKTTKKQAKTSFSEDILSDSLSRRKNYKRNIHFGACNLSLIFQLQVHLNSTHSSVHSLDADLLLSSGESFNKSENDMFKDGLRRAQSTDSLGTSGSLQSKALGYNNKAKSAGNLDESDFGPLVGADSVSENYDTASLGSLQMPSGFMLTKDQEKAIKAMTPEQEETASLLSSVTQGVESAYVSPSGYRLVSETEWNLLQKEVQNAGNKLGRRCDMCSNYEKQLQGIQIQEAETRDQVKKLQAMLRQANDQLEKTMKDKQELEEYMKQSAEDSSNQISLLMVKCQKSENFLNELQQAFSQAKRSVQEQMAVLTQSREQVSEELVRLQKDNESLQGKHSLHVSLQQAEDFILPEAAEELRELILKYREDIISVRTAADHLEEKLKAEILF</sequence>
<organism evidence="14 15">
    <name type="scientific">Pavo cristatus</name>
    <name type="common">Indian peafowl</name>
    <name type="synonym">Blue peafowl</name>
    <dbReference type="NCBI Taxonomy" id="9049"/>
    <lineage>
        <taxon>Eukaryota</taxon>
        <taxon>Metazoa</taxon>
        <taxon>Chordata</taxon>
        <taxon>Craniata</taxon>
        <taxon>Vertebrata</taxon>
        <taxon>Euteleostomi</taxon>
        <taxon>Archelosauria</taxon>
        <taxon>Archosauria</taxon>
        <taxon>Dinosauria</taxon>
        <taxon>Saurischia</taxon>
        <taxon>Theropoda</taxon>
        <taxon>Coelurosauria</taxon>
        <taxon>Aves</taxon>
        <taxon>Neognathae</taxon>
        <taxon>Galloanserae</taxon>
        <taxon>Galliformes</taxon>
        <taxon>Phasianidae</taxon>
        <taxon>Phasianinae</taxon>
        <taxon>Pavo</taxon>
    </lineage>
</organism>
<dbReference type="GO" id="GO:0030139">
    <property type="term" value="C:endocytic vesicle"/>
    <property type="evidence" value="ECO:0007669"/>
    <property type="project" value="TreeGrafter"/>
</dbReference>
<feature type="domain" description="Rabaptin GTPase-Rab5 binding" evidence="13">
    <location>
        <begin position="344"/>
        <end position="519"/>
    </location>
</feature>
<feature type="domain" description="Rabaptin coiled-coil" evidence="12">
    <location>
        <begin position="1"/>
        <end position="306"/>
    </location>
</feature>
<dbReference type="GO" id="GO:0005096">
    <property type="term" value="F:GTPase activator activity"/>
    <property type="evidence" value="ECO:0007669"/>
    <property type="project" value="InterPro"/>
</dbReference>
<dbReference type="FunFam" id="1.20.5.340:FF:000022">
    <property type="entry name" value="Rabaptin, RAB GTPase-binding effector protein 1"/>
    <property type="match status" value="1"/>
</dbReference>
<evidence type="ECO:0000313" key="14">
    <source>
        <dbReference type="Ensembl" id="ENSPSTP00000019204.1"/>
    </source>
</evidence>
<dbReference type="PRINTS" id="PR01432">
    <property type="entry name" value="RABAPTIN"/>
</dbReference>
<name>A0A8C9FS47_PAVCR</name>
<evidence type="ECO:0008006" key="16">
    <source>
        <dbReference type="Google" id="ProtNLM"/>
    </source>
</evidence>
<evidence type="ECO:0000256" key="10">
    <source>
        <dbReference type="ARBA" id="ARBA00023054"/>
    </source>
</evidence>
<keyword evidence="4" id="KW-0813">Transport</keyword>
<evidence type="ECO:0000256" key="7">
    <source>
        <dbReference type="ARBA" id="ARBA00022583"/>
    </source>
</evidence>
<dbReference type="InterPro" id="IPR003914">
    <property type="entry name" value="Rabaptin"/>
</dbReference>
<feature type="coiled-coil region" evidence="11">
    <location>
        <begin position="361"/>
        <end position="466"/>
    </location>
</feature>
<evidence type="ECO:0000256" key="3">
    <source>
        <dbReference type="ARBA" id="ARBA00006603"/>
    </source>
</evidence>
<dbReference type="GO" id="GO:0006893">
    <property type="term" value="P:Golgi to plasma membrane transport"/>
    <property type="evidence" value="ECO:0007669"/>
    <property type="project" value="TreeGrafter"/>
</dbReference>
<dbReference type="PANTHER" id="PTHR31179">
    <property type="entry name" value="RAB GTPASE-BINDING EFFECTOR PROTEIN"/>
    <property type="match status" value="1"/>
</dbReference>
<protein>
    <recommendedName>
        <fullName evidence="16">Rab GTPase-binding effector protein 1</fullName>
    </recommendedName>
</protein>
<evidence type="ECO:0000256" key="1">
    <source>
        <dbReference type="ARBA" id="ARBA00004412"/>
    </source>
</evidence>
<dbReference type="AlphaFoldDB" id="A0A8C9FS47"/>
<proteinExistence type="inferred from homology"/>
<reference evidence="14" key="2">
    <citation type="submission" date="2025-09" db="UniProtKB">
        <authorList>
            <consortium name="Ensembl"/>
        </authorList>
    </citation>
    <scope>IDENTIFICATION</scope>
</reference>
<dbReference type="GO" id="GO:0006897">
    <property type="term" value="P:endocytosis"/>
    <property type="evidence" value="ECO:0007669"/>
    <property type="project" value="UniProtKB-KW"/>
</dbReference>
<dbReference type="InterPro" id="IPR018514">
    <property type="entry name" value="Rabaptin_CC"/>
</dbReference>
<evidence type="ECO:0000256" key="9">
    <source>
        <dbReference type="ARBA" id="ARBA00022927"/>
    </source>
</evidence>
<evidence type="ECO:0000256" key="5">
    <source>
        <dbReference type="ARBA" id="ARBA00022490"/>
    </source>
</evidence>
<keyword evidence="8" id="KW-0967">Endosome</keyword>
<dbReference type="InterPro" id="IPR015390">
    <property type="entry name" value="Rabaptin_Rab5-bd_dom"/>
</dbReference>
<dbReference type="PANTHER" id="PTHR31179:SF5">
    <property type="entry name" value="RAB GTPASE-BINDING EFFECTOR PROTEIN 1"/>
    <property type="match status" value="1"/>
</dbReference>
<feature type="coiled-coil region" evidence="11">
    <location>
        <begin position="7"/>
        <end position="70"/>
    </location>
</feature>
<dbReference type="Pfam" id="PF03528">
    <property type="entry name" value="Rabaptin"/>
    <property type="match status" value="1"/>
</dbReference>
<evidence type="ECO:0000256" key="2">
    <source>
        <dbReference type="ARBA" id="ARBA00004496"/>
    </source>
</evidence>
<comment type="subcellular location">
    <subcellularLocation>
        <location evidence="2">Cytoplasm</location>
    </subcellularLocation>
    <subcellularLocation>
        <location evidence="1">Early endosome</location>
    </subcellularLocation>
</comment>
<accession>A0A8C9FS47</accession>
<evidence type="ECO:0000259" key="12">
    <source>
        <dbReference type="Pfam" id="PF03528"/>
    </source>
</evidence>
<dbReference type="GO" id="GO:0015031">
    <property type="term" value="P:protein transport"/>
    <property type="evidence" value="ECO:0007669"/>
    <property type="project" value="UniProtKB-KW"/>
</dbReference>
<keyword evidence="9" id="KW-0653">Protein transport</keyword>
<dbReference type="GO" id="GO:0008083">
    <property type="term" value="F:growth factor activity"/>
    <property type="evidence" value="ECO:0007669"/>
    <property type="project" value="InterPro"/>
</dbReference>
<keyword evidence="7" id="KW-0254">Endocytosis</keyword>
<keyword evidence="5" id="KW-0963">Cytoplasm</keyword>
<evidence type="ECO:0000256" key="8">
    <source>
        <dbReference type="ARBA" id="ARBA00022753"/>
    </source>
</evidence>
<evidence type="ECO:0000259" key="13">
    <source>
        <dbReference type="Pfam" id="PF09311"/>
    </source>
</evidence>
<dbReference type="Pfam" id="PF09311">
    <property type="entry name" value="Rab5-bind"/>
    <property type="match status" value="1"/>
</dbReference>
<comment type="similarity">
    <text evidence="3">Belongs to the rabaptin family.</text>
</comment>
<dbReference type="SUPFAM" id="SSF103652">
    <property type="entry name" value="G protein-binding domain"/>
    <property type="match status" value="1"/>
</dbReference>